<keyword evidence="8" id="KW-0325">Glycoprotein</keyword>
<dbReference type="GO" id="GO:0060560">
    <property type="term" value="P:developmental growth involved in morphogenesis"/>
    <property type="evidence" value="ECO:0007669"/>
    <property type="project" value="UniProtKB-ARBA"/>
</dbReference>
<dbReference type="GO" id="GO:0007517">
    <property type="term" value="P:muscle organ development"/>
    <property type="evidence" value="ECO:0007669"/>
    <property type="project" value="UniProtKB-ARBA"/>
</dbReference>
<keyword evidence="6 10" id="KW-0879">Wnt signaling pathway</keyword>
<dbReference type="PROSITE" id="PS00246">
    <property type="entry name" value="WNT1"/>
    <property type="match status" value="1"/>
</dbReference>
<dbReference type="InParanoid" id="A0A2J7Q9I1"/>
<dbReference type="InterPro" id="IPR043158">
    <property type="entry name" value="Wnt_C"/>
</dbReference>
<evidence type="ECO:0000313" key="11">
    <source>
        <dbReference type="EMBL" id="PNF25238.1"/>
    </source>
</evidence>
<comment type="subcellular location">
    <subcellularLocation>
        <location evidence="1 10">Secreted</location>
        <location evidence="1 10">Extracellular space</location>
        <location evidence="1 10">Extracellular matrix</location>
    </subcellularLocation>
</comment>
<organism evidence="11 12">
    <name type="scientific">Cryptotermes secundus</name>
    <dbReference type="NCBI Taxonomy" id="105785"/>
    <lineage>
        <taxon>Eukaryota</taxon>
        <taxon>Metazoa</taxon>
        <taxon>Ecdysozoa</taxon>
        <taxon>Arthropoda</taxon>
        <taxon>Hexapoda</taxon>
        <taxon>Insecta</taxon>
        <taxon>Pterygota</taxon>
        <taxon>Neoptera</taxon>
        <taxon>Polyneoptera</taxon>
        <taxon>Dictyoptera</taxon>
        <taxon>Blattodea</taxon>
        <taxon>Blattoidea</taxon>
        <taxon>Termitoidae</taxon>
        <taxon>Kalotermitidae</taxon>
        <taxon>Cryptotermitinae</taxon>
        <taxon>Cryptotermes</taxon>
    </lineage>
</organism>
<evidence type="ECO:0000256" key="5">
    <source>
        <dbReference type="ARBA" id="ARBA00022530"/>
    </source>
</evidence>
<comment type="similarity">
    <text evidence="2 10">Belongs to the Wnt family.</text>
</comment>
<keyword evidence="9" id="KW-0449">Lipoprotein</keyword>
<evidence type="ECO:0000256" key="3">
    <source>
        <dbReference type="ARBA" id="ARBA00022473"/>
    </source>
</evidence>
<keyword evidence="3 10" id="KW-0217">Developmental protein</keyword>
<dbReference type="Gene3D" id="3.30.2460.20">
    <property type="match status" value="1"/>
</dbReference>
<name>A0A2J7Q9I1_9NEOP</name>
<dbReference type="OrthoDB" id="5945655at2759"/>
<dbReference type="CDD" id="cd19339">
    <property type="entry name" value="Wnt_Wnt7"/>
    <property type="match status" value="1"/>
</dbReference>
<accession>A0A2J7Q9I1</accession>
<evidence type="ECO:0000256" key="1">
    <source>
        <dbReference type="ARBA" id="ARBA00004498"/>
    </source>
</evidence>
<keyword evidence="4" id="KW-0964">Secreted</keyword>
<dbReference type="Pfam" id="PF00110">
    <property type="entry name" value="wnt"/>
    <property type="match status" value="2"/>
</dbReference>
<sequence length="419" mass="46979">MSSVVAALEAHVICGRIPGLTALQRDMCRSSPDAMVAVGDGVRLGTVECQEQFRHRRWNCSAIGSGSVFGHVVVVEGTLCKIQSFWYRPERNYPCNGPWRSISLRFLTLPGLDLSPLGRPAGFRDRPGKDTREKGYLVLAKKRHGRDIEKWRTTWKSSREAAFTYAVSSAGVAYAVTAACSRGNISDCGCDPSHKARKELAPSGWKWGGCSADVGYGMKFARRFLDAREIEGDARSLMNLHNNKAGRKAVKVNLHVECKCHGVSGSCTMKTCWKTLPAFRQIGDNLMRKYSRARAVMAVEIVSRPGRRSKNLQLVLRRTPSRGQQLLEKKRVPRRSDLVFLQESPNYCERDPATGSLGTVGRHCNRTSRGTDGCDLMCCGRGYNTHQFTRTWQCHCKFHWCCYVKCDTCSERTEEYTCK</sequence>
<dbReference type="GO" id="GO:0000902">
    <property type="term" value="P:cell morphogenesis"/>
    <property type="evidence" value="ECO:0007669"/>
    <property type="project" value="UniProtKB-ARBA"/>
</dbReference>
<dbReference type="InterPro" id="IPR005817">
    <property type="entry name" value="Wnt"/>
</dbReference>
<keyword evidence="7" id="KW-1015">Disulfide bond</keyword>
<reference evidence="11 12" key="1">
    <citation type="submission" date="2017-12" db="EMBL/GenBank/DDBJ databases">
        <title>Hemimetabolous genomes reveal molecular basis of termite eusociality.</title>
        <authorList>
            <person name="Harrison M.C."/>
            <person name="Jongepier E."/>
            <person name="Robertson H.M."/>
            <person name="Arning N."/>
            <person name="Bitard-Feildel T."/>
            <person name="Chao H."/>
            <person name="Childers C.P."/>
            <person name="Dinh H."/>
            <person name="Doddapaneni H."/>
            <person name="Dugan S."/>
            <person name="Gowin J."/>
            <person name="Greiner C."/>
            <person name="Han Y."/>
            <person name="Hu H."/>
            <person name="Hughes D.S.T."/>
            <person name="Huylmans A.-K."/>
            <person name="Kemena C."/>
            <person name="Kremer L.P.M."/>
            <person name="Lee S.L."/>
            <person name="Lopez-Ezquerra A."/>
            <person name="Mallet L."/>
            <person name="Monroy-Kuhn J.M."/>
            <person name="Moser A."/>
            <person name="Murali S.C."/>
            <person name="Muzny D.M."/>
            <person name="Otani S."/>
            <person name="Piulachs M.-D."/>
            <person name="Poelchau M."/>
            <person name="Qu J."/>
            <person name="Schaub F."/>
            <person name="Wada-Katsumata A."/>
            <person name="Worley K.C."/>
            <person name="Xie Q."/>
            <person name="Ylla G."/>
            <person name="Poulsen M."/>
            <person name="Gibbs R.A."/>
            <person name="Schal C."/>
            <person name="Richards S."/>
            <person name="Belles X."/>
            <person name="Korb J."/>
            <person name="Bornberg-Bauer E."/>
        </authorList>
    </citation>
    <scope>NUCLEOTIDE SEQUENCE [LARGE SCALE GENOMIC DNA]</scope>
    <source>
        <tissue evidence="11">Whole body</tissue>
    </source>
</reference>
<dbReference type="GO" id="GO:0060070">
    <property type="term" value="P:canonical Wnt signaling pathway"/>
    <property type="evidence" value="ECO:0007669"/>
    <property type="project" value="TreeGrafter"/>
</dbReference>
<dbReference type="AlphaFoldDB" id="A0A2J7Q9I1"/>
<dbReference type="EMBL" id="NEVH01016358">
    <property type="protein sequence ID" value="PNF25238.1"/>
    <property type="molecule type" value="Genomic_DNA"/>
</dbReference>
<dbReference type="STRING" id="105785.A0A2J7Q9I1"/>
<evidence type="ECO:0000313" key="12">
    <source>
        <dbReference type="Proteomes" id="UP000235965"/>
    </source>
</evidence>
<dbReference type="GO" id="GO:0005615">
    <property type="term" value="C:extracellular space"/>
    <property type="evidence" value="ECO:0007669"/>
    <property type="project" value="TreeGrafter"/>
</dbReference>
<gene>
    <name evidence="11" type="primary">WNT7B</name>
    <name evidence="11" type="ORF">B7P43_G13868</name>
</gene>
<dbReference type="GO" id="GO:0045165">
    <property type="term" value="P:cell fate commitment"/>
    <property type="evidence" value="ECO:0007669"/>
    <property type="project" value="TreeGrafter"/>
</dbReference>
<dbReference type="PANTHER" id="PTHR12027">
    <property type="entry name" value="WNT RELATED"/>
    <property type="match status" value="1"/>
</dbReference>
<comment type="caution">
    <text evidence="11">The sequence shown here is derived from an EMBL/GenBank/DDBJ whole genome shotgun (WGS) entry which is preliminary data.</text>
</comment>
<evidence type="ECO:0000256" key="4">
    <source>
        <dbReference type="ARBA" id="ARBA00022525"/>
    </source>
</evidence>
<dbReference type="FunFam" id="3.30.2460.20:FF:000001">
    <property type="entry name" value="Wnt homolog"/>
    <property type="match status" value="1"/>
</dbReference>
<dbReference type="Proteomes" id="UP000235965">
    <property type="component" value="Unassembled WGS sequence"/>
</dbReference>
<dbReference type="PANTHER" id="PTHR12027:SF112">
    <property type="entry name" value="PROTEIN WNT-2"/>
    <property type="match status" value="1"/>
</dbReference>
<protein>
    <recommendedName>
        <fullName evidence="10">Protein Wnt</fullName>
    </recommendedName>
</protein>
<keyword evidence="12" id="KW-1185">Reference proteome</keyword>
<dbReference type="GO" id="GO:0046330">
    <property type="term" value="P:positive regulation of JNK cascade"/>
    <property type="evidence" value="ECO:0007669"/>
    <property type="project" value="TreeGrafter"/>
</dbReference>
<evidence type="ECO:0000256" key="10">
    <source>
        <dbReference type="RuleBase" id="RU003500"/>
    </source>
</evidence>
<dbReference type="InterPro" id="IPR018161">
    <property type="entry name" value="Wnt_CS"/>
</dbReference>
<dbReference type="GO" id="GO:0030182">
    <property type="term" value="P:neuron differentiation"/>
    <property type="evidence" value="ECO:0007669"/>
    <property type="project" value="TreeGrafter"/>
</dbReference>
<dbReference type="SMART" id="SM00097">
    <property type="entry name" value="WNT1"/>
    <property type="match status" value="1"/>
</dbReference>
<dbReference type="FunCoup" id="A0A2J7Q9I1">
    <property type="interactions" value="10"/>
</dbReference>
<dbReference type="GO" id="GO:0005109">
    <property type="term" value="F:frizzled binding"/>
    <property type="evidence" value="ECO:0007669"/>
    <property type="project" value="TreeGrafter"/>
</dbReference>
<proteinExistence type="inferred from homology"/>
<evidence type="ECO:0000256" key="6">
    <source>
        <dbReference type="ARBA" id="ARBA00022687"/>
    </source>
</evidence>
<evidence type="ECO:0000256" key="7">
    <source>
        <dbReference type="ARBA" id="ARBA00023157"/>
    </source>
</evidence>
<evidence type="ECO:0000256" key="8">
    <source>
        <dbReference type="ARBA" id="ARBA00023180"/>
    </source>
</evidence>
<dbReference type="GO" id="GO:0005125">
    <property type="term" value="F:cytokine activity"/>
    <property type="evidence" value="ECO:0007669"/>
    <property type="project" value="TreeGrafter"/>
</dbReference>
<comment type="function">
    <text evidence="10">Ligand for members of the frizzled family of seven transmembrane receptors.</text>
</comment>
<evidence type="ECO:0000256" key="9">
    <source>
        <dbReference type="ARBA" id="ARBA00023288"/>
    </source>
</evidence>
<dbReference type="PRINTS" id="PR01349">
    <property type="entry name" value="WNTPROTEIN"/>
</dbReference>
<evidence type="ECO:0000256" key="2">
    <source>
        <dbReference type="ARBA" id="ARBA00005683"/>
    </source>
</evidence>
<keyword evidence="5" id="KW-0272">Extracellular matrix</keyword>